<dbReference type="OrthoDB" id="3232644at2759"/>
<dbReference type="Proteomes" id="UP000016922">
    <property type="component" value="Unassembled WGS sequence"/>
</dbReference>
<dbReference type="AlphaFoldDB" id="S3CVW1"/>
<sequence>MDPGTNNQGVSRSVADKVSIELWIMVMEQIDTQTPEETPFAISTPPTRYPFPASLRLVCRKWNDAATPFVYREVNMKCIFGIMKQDNYISRTASISKINNIVLHAKSFTLAINGTEVEHIQWGMLFQQLSACVKLQRIRYSFYGRDHEFPKLLTEYLAGRNPPLLLEVPGFVNSLKWIPSCLVPVLTTIQTSADYLQQAVECSDFILAAAKADSWDSCYVPFKLQLNGRFVSPMKGLRMIEHPWEAYTPDEFKAWDFSQLRDLRIVNAEGGLIAFMSQKTAKSLPRLSKISVAVISGEISALYNERLAAFIADFTTLTHIDLHHYDFTSLLPTIEKLGHQLFELSLHRKKQTNPPLRGHVMSPEVADKIQKSCVNLRVFCVDIPNSQKHQCALSITRMPKLKYCRLTVVRDSVSIMEPEKANEDCKDIARLLFGYTPTRNSLETVTIRHYITSPYPQLVSTGIPTPDHFATYEFDPSHFSAYLQTRSNGALFDLEDDKTFISGEY</sequence>
<dbReference type="EMBL" id="KE145363">
    <property type="protein sequence ID" value="EPE30552.1"/>
    <property type="molecule type" value="Genomic_DNA"/>
</dbReference>
<reference evidence="1 2" key="1">
    <citation type="journal article" date="2013" name="BMC Genomics">
        <title>Genomics-driven discovery of the pneumocandin biosynthetic gene cluster in the fungus Glarea lozoyensis.</title>
        <authorList>
            <person name="Chen L."/>
            <person name="Yue Q."/>
            <person name="Zhang X."/>
            <person name="Xiang M."/>
            <person name="Wang C."/>
            <person name="Li S."/>
            <person name="Che Y."/>
            <person name="Ortiz-Lopez F.J."/>
            <person name="Bills G.F."/>
            <person name="Liu X."/>
            <person name="An Z."/>
        </authorList>
    </citation>
    <scope>NUCLEOTIDE SEQUENCE [LARGE SCALE GENOMIC DNA]</scope>
    <source>
        <strain evidence="2">ATCC 20868 / MF5171</strain>
    </source>
</reference>
<organism evidence="1 2">
    <name type="scientific">Glarea lozoyensis (strain ATCC 20868 / MF5171)</name>
    <dbReference type="NCBI Taxonomy" id="1116229"/>
    <lineage>
        <taxon>Eukaryota</taxon>
        <taxon>Fungi</taxon>
        <taxon>Dikarya</taxon>
        <taxon>Ascomycota</taxon>
        <taxon>Pezizomycotina</taxon>
        <taxon>Leotiomycetes</taxon>
        <taxon>Helotiales</taxon>
        <taxon>Helotiaceae</taxon>
        <taxon>Glarea</taxon>
    </lineage>
</organism>
<dbReference type="GeneID" id="19462574"/>
<protein>
    <submittedName>
        <fullName evidence="1">Uncharacterized protein</fullName>
    </submittedName>
</protein>
<evidence type="ECO:0000313" key="2">
    <source>
        <dbReference type="Proteomes" id="UP000016922"/>
    </source>
</evidence>
<dbReference type="RefSeq" id="XP_008081963.1">
    <property type="nucleotide sequence ID" value="XM_008083772.1"/>
</dbReference>
<name>S3CVW1_GLAL2</name>
<dbReference type="HOGENOM" id="CLU_559028_0_0_1"/>
<dbReference type="KEGG" id="glz:GLAREA_03519"/>
<keyword evidence="2" id="KW-1185">Reference proteome</keyword>
<gene>
    <name evidence="1" type="ORF">GLAREA_03519</name>
</gene>
<evidence type="ECO:0000313" key="1">
    <source>
        <dbReference type="EMBL" id="EPE30552.1"/>
    </source>
</evidence>
<dbReference type="SUPFAM" id="SSF52047">
    <property type="entry name" value="RNI-like"/>
    <property type="match status" value="1"/>
</dbReference>
<accession>S3CVW1</accession>
<proteinExistence type="predicted"/>